<accession>A0A6B9XU18</accession>
<geneLocation type="mitochondrion" evidence="1"/>
<sequence>MASSSAPHIHVDTGCTHSGSLWASSGLVLTDSRWRPITIFPNHIGYARCATYRSWRQRCTSFSGALSTMRSKDATIASIGTRGAPSPLYFNIKIRDA</sequence>
<proteinExistence type="predicted"/>
<keyword evidence="1" id="KW-0496">Mitochondrion</keyword>
<dbReference type="AlphaFoldDB" id="A0A6B9XU18"/>
<evidence type="ECO:0000313" key="1">
    <source>
        <dbReference type="EMBL" id="QHR91588.1"/>
    </source>
</evidence>
<organism evidence="1">
    <name type="scientific">Picea sitchensis</name>
    <name type="common">Sitka spruce</name>
    <name type="synonym">Pinus sitchensis</name>
    <dbReference type="NCBI Taxonomy" id="3332"/>
    <lineage>
        <taxon>Eukaryota</taxon>
        <taxon>Viridiplantae</taxon>
        <taxon>Streptophyta</taxon>
        <taxon>Embryophyta</taxon>
        <taxon>Tracheophyta</taxon>
        <taxon>Spermatophyta</taxon>
        <taxon>Pinopsida</taxon>
        <taxon>Pinidae</taxon>
        <taxon>Conifers I</taxon>
        <taxon>Pinales</taxon>
        <taxon>Pinaceae</taxon>
        <taxon>Picea</taxon>
    </lineage>
</organism>
<dbReference type="EMBL" id="MK697702">
    <property type="protein sequence ID" value="QHR91588.1"/>
    <property type="molecule type" value="Genomic_DNA"/>
</dbReference>
<gene>
    <name evidence="1" type="primary">orf05655</name>
    <name evidence="1" type="ORF">Q903MT_gene5623</name>
</gene>
<name>A0A6B9XU18_PICSI</name>
<protein>
    <submittedName>
        <fullName evidence="1">Uncharacterized protein</fullName>
    </submittedName>
</protein>
<reference evidence="1" key="1">
    <citation type="submission" date="2019-03" db="EMBL/GenBank/DDBJ databases">
        <title>Largest Complete Mitochondrial Genome of a Gymnosperm, Sitka Spruce (Picea sitchensis), Indicates Complex Physical Structure.</title>
        <authorList>
            <person name="Jackman S.D."/>
            <person name="Coombe L."/>
            <person name="Warren R."/>
            <person name="Kirk H."/>
            <person name="Trinh E."/>
            <person name="McLeod T."/>
            <person name="Pleasance S."/>
            <person name="Pandoh P."/>
            <person name="Zhao Y."/>
            <person name="Coope R."/>
            <person name="Bousquet J."/>
            <person name="Bohlmann J.C."/>
            <person name="Jones S.J.M."/>
            <person name="Birol I."/>
        </authorList>
    </citation>
    <scope>NUCLEOTIDE SEQUENCE</scope>
    <source>
        <strain evidence="1">Q903</strain>
    </source>
</reference>